<dbReference type="Proteomes" id="UP001215598">
    <property type="component" value="Unassembled WGS sequence"/>
</dbReference>
<sequence>MEPFERRHTNRLHPIHRLHGKVEEAAHFAHPVDLDDNAYAGARPAEDLPCVKGRLEGHENVVLEGEDGVVGGGGDLGTVLEASAMRVEGAEASRAEDDRHVLHEGSLGKGCRWSGRLRRGSGGRPWVWFGLKRVEKGFELTMWTSGEKCVGALFMISSASRPPHHPPFMISSAYHPPSGPPPSSNCRLSVRVRGEGMSRDHCEAFGGRLRRDTAGRFRSETWRTMVDVAGSSAFGRVCQRIWGIGTLNVRRKKRWTVRATGK</sequence>
<dbReference type="AlphaFoldDB" id="A0AAD7IMQ4"/>
<comment type="caution">
    <text evidence="1">The sequence shown here is derived from an EMBL/GenBank/DDBJ whole genome shotgun (WGS) entry which is preliminary data.</text>
</comment>
<organism evidence="1 2">
    <name type="scientific">Mycena metata</name>
    <dbReference type="NCBI Taxonomy" id="1033252"/>
    <lineage>
        <taxon>Eukaryota</taxon>
        <taxon>Fungi</taxon>
        <taxon>Dikarya</taxon>
        <taxon>Basidiomycota</taxon>
        <taxon>Agaricomycotina</taxon>
        <taxon>Agaricomycetes</taxon>
        <taxon>Agaricomycetidae</taxon>
        <taxon>Agaricales</taxon>
        <taxon>Marasmiineae</taxon>
        <taxon>Mycenaceae</taxon>
        <taxon>Mycena</taxon>
    </lineage>
</organism>
<accession>A0AAD7IMQ4</accession>
<proteinExistence type="predicted"/>
<evidence type="ECO:0000313" key="2">
    <source>
        <dbReference type="Proteomes" id="UP001215598"/>
    </source>
</evidence>
<protein>
    <submittedName>
        <fullName evidence="1">Uncharacterized protein</fullName>
    </submittedName>
</protein>
<keyword evidence="2" id="KW-1185">Reference proteome</keyword>
<reference evidence="1" key="1">
    <citation type="submission" date="2023-03" db="EMBL/GenBank/DDBJ databases">
        <title>Massive genome expansion in bonnet fungi (Mycena s.s.) driven by repeated elements and novel gene families across ecological guilds.</title>
        <authorList>
            <consortium name="Lawrence Berkeley National Laboratory"/>
            <person name="Harder C.B."/>
            <person name="Miyauchi S."/>
            <person name="Viragh M."/>
            <person name="Kuo A."/>
            <person name="Thoen E."/>
            <person name="Andreopoulos B."/>
            <person name="Lu D."/>
            <person name="Skrede I."/>
            <person name="Drula E."/>
            <person name="Henrissat B."/>
            <person name="Morin E."/>
            <person name="Kohler A."/>
            <person name="Barry K."/>
            <person name="LaButti K."/>
            <person name="Morin E."/>
            <person name="Salamov A."/>
            <person name="Lipzen A."/>
            <person name="Mereny Z."/>
            <person name="Hegedus B."/>
            <person name="Baldrian P."/>
            <person name="Stursova M."/>
            <person name="Weitz H."/>
            <person name="Taylor A."/>
            <person name="Grigoriev I.V."/>
            <person name="Nagy L.G."/>
            <person name="Martin F."/>
            <person name="Kauserud H."/>
        </authorList>
    </citation>
    <scope>NUCLEOTIDE SEQUENCE</scope>
    <source>
        <strain evidence="1">CBHHK182m</strain>
    </source>
</reference>
<dbReference type="EMBL" id="JARKIB010000083">
    <property type="protein sequence ID" value="KAJ7745378.1"/>
    <property type="molecule type" value="Genomic_DNA"/>
</dbReference>
<name>A0AAD7IMQ4_9AGAR</name>
<gene>
    <name evidence="1" type="ORF">B0H16DRAFT_1558659</name>
</gene>
<evidence type="ECO:0000313" key="1">
    <source>
        <dbReference type="EMBL" id="KAJ7745378.1"/>
    </source>
</evidence>